<reference evidence="13 14" key="1">
    <citation type="journal article" date="2018" name="Nat. Ecol. Evol.">
        <title>Genomic signatures of mitonuclear coevolution across populations of Tigriopus californicus.</title>
        <authorList>
            <person name="Barreto F.S."/>
            <person name="Watson E.T."/>
            <person name="Lima T.G."/>
            <person name="Willett C.S."/>
            <person name="Edmands S."/>
            <person name="Li W."/>
            <person name="Burton R.S."/>
        </authorList>
    </citation>
    <scope>NUCLEOTIDE SEQUENCE [LARGE SCALE GENOMIC DNA]</scope>
    <source>
        <strain evidence="13 14">San Diego</strain>
    </source>
</reference>
<keyword evidence="7" id="KW-0539">Nucleus</keyword>
<evidence type="ECO:0000313" key="14">
    <source>
        <dbReference type="Proteomes" id="UP000318571"/>
    </source>
</evidence>
<feature type="region of interest" description="Disordered" evidence="11">
    <location>
        <begin position="885"/>
        <end position="978"/>
    </location>
</feature>
<feature type="region of interest" description="Disordered" evidence="11">
    <location>
        <begin position="114"/>
        <end position="177"/>
    </location>
</feature>
<feature type="compositionally biased region" description="Basic residues" evidence="11">
    <location>
        <begin position="1057"/>
        <end position="1066"/>
    </location>
</feature>
<evidence type="ECO:0000256" key="4">
    <source>
        <dbReference type="ARBA" id="ARBA00023015"/>
    </source>
</evidence>
<evidence type="ECO:0000256" key="9">
    <source>
        <dbReference type="ARBA" id="ARBA00058879"/>
    </source>
</evidence>
<evidence type="ECO:0000256" key="1">
    <source>
        <dbReference type="ARBA" id="ARBA00004123"/>
    </source>
</evidence>
<feature type="compositionally biased region" description="Acidic residues" evidence="11">
    <location>
        <begin position="886"/>
        <end position="902"/>
    </location>
</feature>
<dbReference type="InterPro" id="IPR040155">
    <property type="entry name" value="CEBPZ/Mak21-like"/>
</dbReference>
<evidence type="ECO:0000256" key="3">
    <source>
        <dbReference type="ARBA" id="ARBA00022553"/>
    </source>
</evidence>
<evidence type="ECO:0000256" key="5">
    <source>
        <dbReference type="ARBA" id="ARBA00023159"/>
    </source>
</evidence>
<dbReference type="FunFam" id="1.25.10.10:FF:000805">
    <property type="entry name" value="Similar to transcription factor CBF/MAK21"/>
    <property type="match status" value="1"/>
</dbReference>
<feature type="compositionally biased region" description="Basic and acidic residues" evidence="11">
    <location>
        <begin position="1010"/>
        <end position="1025"/>
    </location>
</feature>
<evidence type="ECO:0000259" key="12">
    <source>
        <dbReference type="Pfam" id="PF03914"/>
    </source>
</evidence>
<comment type="function">
    <text evidence="9">Stimulates transcription from the HSP70 promoter.</text>
</comment>
<feature type="region of interest" description="Disordered" evidence="11">
    <location>
        <begin position="993"/>
        <end position="1066"/>
    </location>
</feature>
<feature type="compositionally biased region" description="Basic residues" evidence="11">
    <location>
        <begin position="29"/>
        <end position="40"/>
    </location>
</feature>
<accession>A0A553PAL0</accession>
<keyword evidence="6" id="KW-0804">Transcription</keyword>
<comment type="similarity">
    <text evidence="2">Belongs to the CBF/MAK21 family.</text>
</comment>
<keyword evidence="14" id="KW-1185">Reference proteome</keyword>
<dbReference type="OMA" id="EDSHNEC"/>
<feature type="compositionally biased region" description="Acidic residues" evidence="11">
    <location>
        <begin position="117"/>
        <end position="146"/>
    </location>
</feature>
<comment type="caution">
    <text evidence="13">The sequence shown here is derived from an EMBL/GenBank/DDBJ whole genome shotgun (WGS) entry which is preliminary data.</text>
</comment>
<keyword evidence="3" id="KW-0597">Phosphoprotein</keyword>
<feature type="compositionally biased region" description="Acidic residues" evidence="11">
    <location>
        <begin position="909"/>
        <end position="945"/>
    </location>
</feature>
<comment type="subcellular location">
    <subcellularLocation>
        <location evidence="1">Nucleus</location>
    </subcellularLocation>
</comment>
<dbReference type="PANTHER" id="PTHR12048:SF0">
    <property type="entry name" value="CCAAT_ENHANCER-BINDING PROTEIN ZETA"/>
    <property type="match status" value="1"/>
</dbReference>
<dbReference type="Pfam" id="PF03914">
    <property type="entry name" value="CBF"/>
    <property type="match status" value="1"/>
</dbReference>
<dbReference type="STRING" id="6832.A0A553PAL0"/>
<proteinExistence type="inferred from homology"/>
<dbReference type="SUPFAM" id="SSF48371">
    <property type="entry name" value="ARM repeat"/>
    <property type="match status" value="1"/>
</dbReference>
<dbReference type="InterPro" id="IPR005612">
    <property type="entry name" value="CCAAT-binding_factor"/>
</dbReference>
<dbReference type="AlphaFoldDB" id="A0A553PAL0"/>
<feature type="region of interest" description="Disordered" evidence="11">
    <location>
        <begin position="1"/>
        <end position="50"/>
    </location>
</feature>
<dbReference type="PANTHER" id="PTHR12048">
    <property type="entry name" value="CCAAT-BINDING FACTOR-RELATED"/>
    <property type="match status" value="1"/>
</dbReference>
<feature type="region of interest" description="Disordered" evidence="11">
    <location>
        <begin position="649"/>
        <end position="695"/>
    </location>
</feature>
<evidence type="ECO:0000256" key="11">
    <source>
        <dbReference type="SAM" id="MobiDB-lite"/>
    </source>
</evidence>
<feature type="compositionally biased region" description="Basic and acidic residues" evidence="11">
    <location>
        <begin position="165"/>
        <end position="177"/>
    </location>
</feature>
<dbReference type="GO" id="GO:0005634">
    <property type="term" value="C:nucleus"/>
    <property type="evidence" value="ECO:0007669"/>
    <property type="project" value="UniProtKB-SubCell"/>
</dbReference>
<dbReference type="EMBL" id="VCGU01000005">
    <property type="protein sequence ID" value="TRY74698.1"/>
    <property type="molecule type" value="Genomic_DNA"/>
</dbReference>
<feature type="domain" description="CCAAT-binding factor" evidence="12">
    <location>
        <begin position="542"/>
        <end position="752"/>
    </location>
</feature>
<evidence type="ECO:0000256" key="7">
    <source>
        <dbReference type="ARBA" id="ARBA00023242"/>
    </source>
</evidence>
<evidence type="ECO:0000256" key="10">
    <source>
        <dbReference type="ARBA" id="ARBA00073389"/>
    </source>
</evidence>
<dbReference type="Proteomes" id="UP000318571">
    <property type="component" value="Chromosome 2"/>
</dbReference>
<dbReference type="InterPro" id="IPR016024">
    <property type="entry name" value="ARM-type_fold"/>
</dbReference>
<evidence type="ECO:0000256" key="2">
    <source>
        <dbReference type="ARBA" id="ARBA00007797"/>
    </source>
</evidence>
<name>A0A553PAL0_TIGCA</name>
<protein>
    <recommendedName>
        <fullName evidence="10">CCAAT/enhancer-binding protein zeta</fullName>
    </recommendedName>
    <alternativeName>
        <fullName evidence="8">CCAAT-box-binding transcription factor</fullName>
    </alternativeName>
</protein>
<keyword evidence="4" id="KW-0805">Transcription regulation</keyword>
<evidence type="ECO:0000256" key="8">
    <source>
        <dbReference type="ARBA" id="ARBA00031941"/>
    </source>
</evidence>
<feature type="compositionally biased region" description="Polar residues" evidence="11">
    <location>
        <begin position="147"/>
        <end position="162"/>
    </location>
</feature>
<feature type="compositionally biased region" description="Acidic residues" evidence="11">
    <location>
        <begin position="655"/>
        <end position="687"/>
    </location>
</feature>
<organism evidence="13 14">
    <name type="scientific">Tigriopus californicus</name>
    <name type="common">Marine copepod</name>
    <dbReference type="NCBI Taxonomy" id="6832"/>
    <lineage>
        <taxon>Eukaryota</taxon>
        <taxon>Metazoa</taxon>
        <taxon>Ecdysozoa</taxon>
        <taxon>Arthropoda</taxon>
        <taxon>Crustacea</taxon>
        <taxon>Multicrustacea</taxon>
        <taxon>Hexanauplia</taxon>
        <taxon>Copepoda</taxon>
        <taxon>Harpacticoida</taxon>
        <taxon>Harpacticidae</taxon>
        <taxon>Tigriopus</taxon>
    </lineage>
</organism>
<gene>
    <name evidence="13" type="ORF">TCAL_06406</name>
</gene>
<keyword evidence="5" id="KW-0010">Activator</keyword>
<sequence>MGKKRNKEAAKNPVLRQPNQEEAGQKVSPKPKKTKKKKAKKDPMDITQEQLKKAVLDLGGDEKDMDLMEEVPSIEEEVLEDETEKAPEDFSLTARKELEAFIKNLGLDKKFQNVADVEVDQDEAEEIGEPDDDEDWADESDSEPEDQTQVQVEEVSSTTTNLPEEPTKAPKTEKAGPEFHFLKDKPERSHCVVKSEDKWFNIFDIAEDDLAHVSPTPDYWMPKLEKFAGSLLELEVQNHKAMKAKGAKRSEANWLQTVLKSGALGDKISAFSVMLQENPVHSLTALTNLIEMVSLKSRRPCMMAMEALTELLTNHLLPSDRKLKAFREQPFGLLPKLSGGNKDTRDRYLIVWWFEHQLKVTYAQFLKALDDVSKDTIEKTKIQAMNTVLELLKSTPECEDELLTKLINKLGDPVRSIAAKAMHLLGKLLIAHPLMKGIVVKEVERILYRPNVSPKAQYYGICFLSQVLLEEDELDLANKLIQIYFGFFKSSVKKGEIDTKLMSALLTGVNRAFPYAKLDSNLLEDQIQIMFRVVKLSSFNTSIQALMLLYQIMDHGESCTDRFYTTLYKKVQDPGFEMSSKQTMFLNLLYKAMKNDASSNRIRAFVKRLLQMCQYFSPHLVCGCLFLVSEVVRDRKDIHLHQRSHGMAENAMDKFEEEDDEEEHYDDVKDEDEEEQEQGSDEEEDEKPEVKPLSHSTSWVHLKNMKGQMIHRKNMGYDPNHRNPMYCGAEHSVMWELELLTQHFHPSVALFAQKILDQIQIKYSGDPLQDFTLMRFLDRFVFRNPKKEPLKGKPSTILAKRGQYMAQGVRSIAPDSKDYVQRDEATIPEDEKFLYKFFREKASKKTDAEDSDASSVTSEDFNKFMDDMSGNMDGVDEDLQDLKALEDDDEDGDEREDNDSDEEPKLDGENSEDDANFEALEDMDDDGEDSDDEFDEEGFGGEDESGGSGSEDLDNPQKTDKLNRMRKKFSMAKSGGDLSSLLASAEEFADMIDENQDDMDLGGSEAMSTVKDRAGVKQLKWEKNRNQKGVKNNWSKKSKSGAKSFNNKSAAGGKTKFSAKSKKKRK</sequence>
<evidence type="ECO:0000313" key="13">
    <source>
        <dbReference type="EMBL" id="TRY74698.1"/>
    </source>
</evidence>
<evidence type="ECO:0000256" key="6">
    <source>
        <dbReference type="ARBA" id="ARBA00023163"/>
    </source>
</evidence>